<feature type="domain" description="Vitellogenin" evidence="9">
    <location>
        <begin position="42"/>
        <end position="644"/>
    </location>
</feature>
<comment type="caution">
    <text evidence="7">Lacks conserved residue(s) required for the propagation of feature annotation.</text>
</comment>
<comment type="caution">
    <text evidence="11">The sequence shown here is derived from an EMBL/GenBank/DDBJ whole genome shotgun (WGS) entry which is preliminary data.</text>
</comment>
<dbReference type="InterPro" id="IPR050733">
    <property type="entry name" value="Vitellogenin/Apolipophorin"/>
</dbReference>
<evidence type="ECO:0000256" key="3">
    <source>
        <dbReference type="ARBA" id="ARBA00022525"/>
    </source>
</evidence>
<dbReference type="GO" id="GO:0005319">
    <property type="term" value="F:lipid transporter activity"/>
    <property type="evidence" value="ECO:0007669"/>
    <property type="project" value="InterPro"/>
</dbReference>
<reference evidence="11 12" key="1">
    <citation type="journal article" date="2017" name="Curr. Biol.">
        <title>The Evolution of Venom by Co-option of Single-Copy Genes.</title>
        <authorList>
            <person name="Martinson E.O."/>
            <person name="Mrinalini"/>
            <person name="Kelkar Y.D."/>
            <person name="Chang C.H."/>
            <person name="Werren J.H."/>
        </authorList>
    </citation>
    <scope>NUCLEOTIDE SEQUENCE [LARGE SCALE GENOMIC DNA]</scope>
    <source>
        <strain evidence="11 12">Alberta</strain>
        <tissue evidence="11">Whole body</tissue>
    </source>
</reference>
<keyword evidence="4 8" id="KW-0732">Signal</keyword>
<proteinExistence type="predicted"/>
<dbReference type="Pfam" id="PF01347">
    <property type="entry name" value="Vitellogenin_N"/>
    <property type="match status" value="1"/>
</dbReference>
<keyword evidence="5" id="KW-0445">Lipid transport</keyword>
<dbReference type="SMART" id="SM00638">
    <property type="entry name" value="LPD_N"/>
    <property type="match status" value="1"/>
</dbReference>
<dbReference type="SUPFAM" id="SSF56968">
    <property type="entry name" value="Lipovitellin-phosvitin complex, beta-sheet shell regions"/>
    <property type="match status" value="2"/>
</dbReference>
<dbReference type="PROSITE" id="PS51211">
    <property type="entry name" value="VITELLOGENIN"/>
    <property type="match status" value="1"/>
</dbReference>
<evidence type="ECO:0000259" key="9">
    <source>
        <dbReference type="PROSITE" id="PS51211"/>
    </source>
</evidence>
<keyword evidence="7" id="KW-1015">Disulfide bond</keyword>
<dbReference type="SMART" id="SM01169">
    <property type="entry name" value="DUF1943"/>
    <property type="match status" value="1"/>
</dbReference>
<dbReference type="InterPro" id="IPR011989">
    <property type="entry name" value="ARM-like"/>
</dbReference>
<sequence>MGHPPRLPTAGLIACCLLLLVQPSYTSRCTVGCHGMHSDQSYKEGQTYTYALEGRSVSTVSEGQGEATLKLNADVELAVKPDCVRQLRLKNVQVNGAAVPQQDLEKYALQFNYHHGHVDTELCAEAGDSQASLNIKRAVISLFQATVVQDEGSTTRHEVDILGGCVTDFIFSKDGDAQVVTKSRNLNQCSNRENIKQGLFSGIVNPNAGIQSTPIIAGHQKVEQRFKGGVLDKAVSTETYKLRPFSNGEAGAKTVVETVLTFKGKKGDSPTAAVSLPKSIIFEAPHPVVKSSVEAIDKALQPIHKDASDAVKPEEARKFSELIRVLRTSSKKDILSVYHRIKAGAGYDKEKDKKVLLDALYRTGTGEAAEVVVELIKNKEITDLQAVLYYASLAFIQHVNLPSVTAITTLLDQPNLSRIGYLGIGQIIGRYCHQHSCENVPEIKNALAKIVAKVKGGKANNRADEDVIIAALKGLGNAKYLDDATLEKLANIAADKKVRNRVRVAAIEALPTRCTMAWKNILSKPFADQEEDSEIRNKIYLSFVACPCSKVAATVKKVLDNEKIYQVGSFITSHLRNLRASADPFKQHAKAHFGQIRPRTKFPEDFRKFSFNNEISYNLDAFGVGSTAESNVIYSQNSFVPRSASLNLTTEIFGHSFNFLELNTRTENLDRVIEHFFGPKGVIPSQKPQDTYKDGLKDLAGLSKYIKERLEKSTRGKRDVKQADLDKFAKGVTLRNNEVDADLDLDLSIKLFGVELAFLSYEGSSQAYTPQQIVDKLFDHLDIGMNKIKNLNHDVENHIHFLDAEFIYPTGLGVALNLGVTGSSVVRTKTNTKIDIPSILADPKNAAVRIALEPSASIEIVGDIIVADGFGSQSGIRLVTTLHTATGYDLNVKVLDGKGVDVSLGVPKRKQEIISVSSDVLFSNGKPDKYTPIKFGKGKKRQDCFDQFTAPLGLTVCGHISYPYDNLASIQKKPFFPLSGPFKFYVTIENNDVSSYHFKAFYNDKNPKDRSVEILLETPNSRTSRYVSLLLQAATEPDAKLKVSFDSPIKKASAEALVKRNDKEQTLTVTVKNDQTEYFARAGVETLGGSKYKPILEYKVPDHFEKLGGGKGKAAGKSGQTHKVEGTVEVANHQGGKKYVFNDVKLLSNGHKIIGIEGTAISTPKSVEVDVDLGYADDKLKIKVDGKKLGEHNYELAASALPQKNLANSFGFDWTYNLQKNTWEHKFGFVQGADLKSQNNRLELVQTAEFNVEPDKFALSSKNKVTYPKVGLVAKFDGELTKKSLKTEAELKYDKFKFGAELSGKINTNKPGDYEVEFEAEVLENKIELESKRTIVDENKSKFENSLKLSPGGTYKADAVIGWKVKKNDINVEVDADLNLNNKKIKLDTGLEATPEKLNNHAQMITNGVKYIDYNLKIQRGQNPNGNLVLNLKNYLTADGQFAYQNGKGNAKINVDIPKINRKIKGTGDIAVTGSKHVANFEIAYDAEKDPNKKIKISTDSDITKTSIDSKNVIEILTYKTVLNVKGNHKGDLFNGQQDGNIEITLPNGRYLTLKGDRVASKKDEKLDVKGNLEVTDQVTKGGETKKAIFGADVKIVNMKERLFDSVYTAKYVHSDGKDLTTKITAKNVAASSPNKKSAALGINFSGTLIPHPIALSTEANYDFNNVAFKGTASRGSDLTVTVIIKIITIANLYKKLPHYPDRLLIENIFFFQSDVNYSRGNNVDKPAKLKGHIEAKLPSDKLKNIKMEFDESVLDQGDENGILEYTKSKTLTYNDNQKIKLDATYKHSGNKNLDESGKFERTFTATLQILDKPAITLTENYNHDLSGELKNLKEKGSVKYGDKEVTGDVHLTWNPEFNKVAVNGKFTTPFDKLKNIDFQVDHKSENEKSRKTDVVVTIDGVKYTQTSEIDLDETPGIHLVFTCPAGKTELLAKFKKLGDNEYSGEYKLITPKGFVTADGRVKLDSVDDFVLNVNFDSDKLKYRKIHAEVANKPSTPDGRAIFITVTSDGKNLVTGSTNYKRHEEDKKITLEGNGSLKIGENTKSSSFKYVRKQLTRENDKEVGVAIMLNASFGPSAIVGELKLSDKEVLVFNSYCEQSKDCAQFKLQSTLDTDHLTHLNHNLQVEVNLKKFNVPVEFGLMSSTKYADYSLDHQANLYLHSSKDRTQYTYHVYSNKRESAAVLSLPSRELAIVAFHDVPAVKHSGAYKIDISLYLDRKNKPSEKTSVILAGDVNVDKNNVGIKGEAKFTYPSQPKDMIVKGNLNVGGTQMLDANVDIDVFHSKNDKITANAKLIRNDIAKGYNVTGTFNIHSKGQKLDVKSDQHFAATTNSVDLGAGLSYTDKQQKPKSLGAYFVANPQQVDLYVFVPGKELVKSHTNIVVGKDDQKVDTEFSILGHKPVAANLEVKDYNSFKASYGRKDDAKNKLTANGKIVIGQLAEIHADVLKNGAKEELFHVLVHLDEGKFMKPDFAYNNKNIMAVVNHHREHLTERVKEIKQIGEEIGKEIVTEFTDLFEHLKKAQPSLKPLIAYFQGELNKLKTELHADQTIKEIQDILNKTFGGLIAAVTESVKKFAEHLQELHEQLNDICSKLQEAVRATYPQLKESFDKLFQVGVAIFDSATKLATAYVEAILKVLNEHQKDIEELVSVASELAQDVAKIIFKGASQIEKEVREFVQLLVQQVRALPIYEMAQNTYKELVNYKIPDYIIAPVEEFCNNIKNFLPTQELKDFFSTVYNYVLKHVKHQKVDDTNEVKKIYSQAINAARSIIGLLQSHATVENVFGFLETQFPIDASYLRKLPGLSTIRFSILKLLINRELPTISDLYYTYRPINHLDDSIPPARKYGYFADGGLFVTFDGKQFVFPGTCNYILAQDMKDGNFSVVAEYANGNLVSVTVTEPNESVTIKSNGNLLVNNKPADYPAATKNIEAHLSVPLRRVKSKYGVKVVCNIGSSMSCYLRVSGFYHDKLRGLLGNANNEPSDDYILPNGKVAASATDFGNGYKLNSGCVNAAAKGTDAPRSSVCTQYFSGKSSLNPCFNYVDSKIFRSSCDQLVANGVKNGPCIAASSYVSACLVQNILVSLPNDCVQCKVADAMINGGDSFSVKIPKKQADIIFVVEQAADNEKAFKELIKPVMNELRTELKQQGITDVFIGLIGFGEGMTWPRHYTSNNNVNIEGGDINHMTFIAKNEPLVSLQEAKEDKQGSKKLQFIKQRLDVELGTFKVTDAYEAAIRYPFRPAAAKAVVGLISQPCEKSPLSPFSVSFSTLRNRQILPTEQIKSGRYQNDFSKQFQDYRLHLGREVYNKMGLTYYHVSPLKDLEINGKSQKNVVGYDKDYVYTFADSKKKPLEGSSDLKSNLATVNGDVCAGFAVNTGGSAFSTHNFLEAKPNQQAQYVKVTARRIAEGLVNTEIEEDCVCGAEAGYGHTAQVVSRPHCKVVNRTEKERHK</sequence>
<dbReference type="InterPro" id="IPR015819">
    <property type="entry name" value="Lipid_transp_b-sht_shell"/>
</dbReference>
<dbReference type="InterPro" id="IPR016024">
    <property type="entry name" value="ARM-type_fold"/>
</dbReference>
<dbReference type="Gene3D" id="1.25.10.20">
    <property type="entry name" value="Vitellinogen, superhelical"/>
    <property type="match status" value="1"/>
</dbReference>
<dbReference type="InterPro" id="IPR009454">
    <property type="entry name" value="Lipid_transpt_open_b-sht"/>
</dbReference>
<evidence type="ECO:0000256" key="5">
    <source>
        <dbReference type="ARBA" id="ARBA00023055"/>
    </source>
</evidence>
<evidence type="ECO:0008006" key="13">
    <source>
        <dbReference type="Google" id="ProtNLM"/>
    </source>
</evidence>
<dbReference type="InterPro" id="IPR011030">
    <property type="entry name" value="Lipovitellin_superhlx_dom"/>
</dbReference>
<accession>A0A232EWY5</accession>
<dbReference type="Pfam" id="PF09172">
    <property type="entry name" value="Vit_open_b-sht"/>
    <property type="match status" value="1"/>
</dbReference>
<feature type="domain" description="VWFD" evidence="10">
    <location>
        <begin position="2838"/>
        <end position="3007"/>
    </location>
</feature>
<keyword evidence="2" id="KW-0813">Transport</keyword>
<dbReference type="Gene3D" id="1.25.10.10">
    <property type="entry name" value="Leucine-rich Repeat Variant"/>
    <property type="match status" value="1"/>
</dbReference>
<evidence type="ECO:0000256" key="8">
    <source>
        <dbReference type="SAM" id="SignalP"/>
    </source>
</evidence>
<evidence type="ECO:0000313" key="11">
    <source>
        <dbReference type="EMBL" id="OXU22845.1"/>
    </source>
</evidence>
<feature type="signal peptide" evidence="8">
    <location>
        <begin position="1"/>
        <end position="26"/>
    </location>
</feature>
<feature type="disulfide bond" evidence="7">
    <location>
        <begin position="432"/>
        <end position="437"/>
    </location>
</feature>
<dbReference type="SUPFAM" id="SSF48431">
    <property type="entry name" value="Lipovitellin-phosvitin complex, superhelical domain"/>
    <property type="match status" value="1"/>
</dbReference>
<dbReference type="PANTHER" id="PTHR23345:SF36">
    <property type="entry name" value="APOLIPOPHORINS"/>
    <property type="match status" value="1"/>
</dbReference>
<keyword evidence="3" id="KW-0964">Secreted</keyword>
<dbReference type="PANTHER" id="PTHR23345">
    <property type="entry name" value="VITELLOGENIN-RELATED"/>
    <property type="match status" value="1"/>
</dbReference>
<protein>
    <recommendedName>
        <fullName evidence="13">Vitellogenin domain-containing protein</fullName>
    </recommendedName>
</protein>
<dbReference type="STRING" id="543379.A0A232EWY5"/>
<name>A0A232EWY5_9HYME</name>
<evidence type="ECO:0000313" key="12">
    <source>
        <dbReference type="Proteomes" id="UP000215335"/>
    </source>
</evidence>
<evidence type="ECO:0000256" key="6">
    <source>
        <dbReference type="ARBA" id="ARBA00023180"/>
    </source>
</evidence>
<feature type="chain" id="PRO_5012827812" description="Vitellogenin domain-containing protein" evidence="8">
    <location>
        <begin position="27"/>
        <end position="3445"/>
    </location>
</feature>
<dbReference type="Gene3D" id="2.20.80.10">
    <property type="entry name" value="Lipovitellin-phosvitin complex, chain A, domain 4"/>
    <property type="match status" value="1"/>
</dbReference>
<keyword evidence="12" id="KW-1185">Reference proteome</keyword>
<dbReference type="Gene3D" id="2.20.50.20">
    <property type="entry name" value="Lipovitellin. Chain A, domain 3"/>
    <property type="match status" value="1"/>
</dbReference>
<dbReference type="Pfam" id="PF06448">
    <property type="entry name" value="DUF1081"/>
    <property type="match status" value="1"/>
</dbReference>
<dbReference type="GO" id="GO:0005576">
    <property type="term" value="C:extracellular region"/>
    <property type="evidence" value="ECO:0007669"/>
    <property type="project" value="UniProtKB-SubCell"/>
</dbReference>
<gene>
    <name evidence="11" type="ORF">TSAR_002258</name>
</gene>
<evidence type="ECO:0000259" key="10">
    <source>
        <dbReference type="PROSITE" id="PS51233"/>
    </source>
</evidence>
<dbReference type="Proteomes" id="UP000215335">
    <property type="component" value="Unassembled WGS sequence"/>
</dbReference>
<dbReference type="Pfam" id="PF00094">
    <property type="entry name" value="VWD"/>
    <property type="match status" value="1"/>
</dbReference>
<evidence type="ECO:0000256" key="7">
    <source>
        <dbReference type="PROSITE-ProRule" id="PRU00557"/>
    </source>
</evidence>
<dbReference type="InterPro" id="IPR015816">
    <property type="entry name" value="Vitellinogen_b-sht_N"/>
</dbReference>
<evidence type="ECO:0000256" key="4">
    <source>
        <dbReference type="ARBA" id="ARBA00022729"/>
    </source>
</evidence>
<dbReference type="PROSITE" id="PS51233">
    <property type="entry name" value="VWFD"/>
    <property type="match status" value="1"/>
</dbReference>
<dbReference type="Gene3D" id="2.30.230.10">
    <property type="entry name" value="Lipovitellin, beta-sheet shell regions, chain A"/>
    <property type="match status" value="1"/>
</dbReference>
<dbReference type="OrthoDB" id="6484170at2759"/>
<evidence type="ECO:0000256" key="2">
    <source>
        <dbReference type="ARBA" id="ARBA00022448"/>
    </source>
</evidence>
<organism evidence="11 12">
    <name type="scientific">Trichomalopsis sarcophagae</name>
    <dbReference type="NCBI Taxonomy" id="543379"/>
    <lineage>
        <taxon>Eukaryota</taxon>
        <taxon>Metazoa</taxon>
        <taxon>Ecdysozoa</taxon>
        <taxon>Arthropoda</taxon>
        <taxon>Hexapoda</taxon>
        <taxon>Insecta</taxon>
        <taxon>Pterygota</taxon>
        <taxon>Neoptera</taxon>
        <taxon>Endopterygota</taxon>
        <taxon>Hymenoptera</taxon>
        <taxon>Apocrita</taxon>
        <taxon>Proctotrupomorpha</taxon>
        <taxon>Chalcidoidea</taxon>
        <taxon>Pteromalidae</taxon>
        <taxon>Pteromalinae</taxon>
        <taxon>Trichomalopsis</taxon>
    </lineage>
</organism>
<dbReference type="InterPro" id="IPR001846">
    <property type="entry name" value="VWF_type-D"/>
</dbReference>
<dbReference type="SMART" id="SM00216">
    <property type="entry name" value="VWD"/>
    <property type="match status" value="1"/>
</dbReference>
<dbReference type="InterPro" id="IPR001747">
    <property type="entry name" value="Vitellogenin_N"/>
</dbReference>
<dbReference type="InterPro" id="IPR015255">
    <property type="entry name" value="Vitellinogen_open_b-sht"/>
</dbReference>
<comment type="subcellular location">
    <subcellularLocation>
        <location evidence="1">Secreted</location>
    </subcellularLocation>
</comment>
<keyword evidence="6" id="KW-0325">Glycoprotein</keyword>
<dbReference type="InterPro" id="IPR015817">
    <property type="entry name" value="Vitellinogen_open_b-sht_sub1"/>
</dbReference>
<dbReference type="EMBL" id="NNAY01001813">
    <property type="protein sequence ID" value="OXU22845.1"/>
    <property type="molecule type" value="Genomic_DNA"/>
</dbReference>
<evidence type="ECO:0000256" key="1">
    <source>
        <dbReference type="ARBA" id="ARBA00004613"/>
    </source>
</evidence>
<dbReference type="SUPFAM" id="SSF48371">
    <property type="entry name" value="ARM repeat"/>
    <property type="match status" value="1"/>
</dbReference>